<accession>D8MT95</accession>
<evidence type="ECO:0000313" key="2">
    <source>
        <dbReference type="EMBL" id="CAX60052.1"/>
    </source>
</evidence>
<dbReference type="STRING" id="634500.EbC_25210"/>
<evidence type="ECO:0008006" key="4">
    <source>
        <dbReference type="Google" id="ProtNLM"/>
    </source>
</evidence>
<evidence type="ECO:0000256" key="1">
    <source>
        <dbReference type="SAM" id="SignalP"/>
    </source>
</evidence>
<name>D8MT95_ERWBE</name>
<dbReference type="AlphaFoldDB" id="D8MT95"/>
<reference evidence="2 3" key="1">
    <citation type="journal article" date="2010" name="BMC Genomics">
        <title>Genome comparison of the epiphytic bacteria Erwinia billingiae and E. tasmaniensis with the pear pathogen E. pyrifoliae.</title>
        <authorList>
            <person name="Kube M."/>
            <person name="Migdoll A.M."/>
            <person name="Gehring I."/>
            <person name="Heitmann K."/>
            <person name="Mayer Y."/>
            <person name="Kuhl H."/>
            <person name="Knaust F."/>
            <person name="Geider K."/>
            <person name="Reinhardt R."/>
        </authorList>
    </citation>
    <scope>NUCLEOTIDE SEQUENCE [LARGE SCALE GENOMIC DNA]</scope>
    <source>
        <strain evidence="2 3">Eb661</strain>
    </source>
</reference>
<feature type="signal peptide" evidence="1">
    <location>
        <begin position="1"/>
        <end position="22"/>
    </location>
</feature>
<dbReference type="KEGG" id="ebi:EbC_25210"/>
<dbReference type="Proteomes" id="UP000008793">
    <property type="component" value="Chromosome"/>
</dbReference>
<organism evidence="3">
    <name type="scientific">Erwinia billingiae (strain Eb661)</name>
    <dbReference type="NCBI Taxonomy" id="634500"/>
    <lineage>
        <taxon>Bacteria</taxon>
        <taxon>Pseudomonadati</taxon>
        <taxon>Pseudomonadota</taxon>
        <taxon>Gammaproteobacteria</taxon>
        <taxon>Enterobacterales</taxon>
        <taxon>Erwiniaceae</taxon>
        <taxon>Erwinia</taxon>
    </lineage>
</organism>
<keyword evidence="1" id="KW-0732">Signal</keyword>
<gene>
    <name evidence="2" type="ordered locus">EbC_25210</name>
</gene>
<evidence type="ECO:0000313" key="3">
    <source>
        <dbReference type="Proteomes" id="UP000008793"/>
    </source>
</evidence>
<sequence length="277" mass="30989">MKIIMLGAGCFMLWAGVSAAYAAESCPAQAKQINDSNSLVLLGGTAKGPIKQVVVGEFGKDVNQQKRILGQFDRCGALLRADISYDKSEGNMMLRMVQNIARVNSGWQSVYDMSVFMIKDGQPVEVNRKQGTVNYLIGNKGTITSSTDAFLLKGEKGFTETTNSFDSRLRLIKSVARGSDEQANGVFRYQWNNKNQLVNSSSGNSKMSWSYDKQDREQRLLTLTHSANSDLTSVDECQLWDDRGNCTLSYAHEKEVFPQGEINRHISAAYRFEYWEK</sequence>
<proteinExistence type="predicted"/>
<dbReference type="RefSeq" id="WP_013202538.1">
    <property type="nucleotide sequence ID" value="NC_014306.1"/>
</dbReference>
<feature type="chain" id="PRO_5003118198" description="Lipoprotein" evidence="1">
    <location>
        <begin position="23"/>
        <end position="277"/>
    </location>
</feature>
<protein>
    <recommendedName>
        <fullName evidence="4">Lipoprotein</fullName>
    </recommendedName>
</protein>
<dbReference type="HOGENOM" id="CLU_989879_0_0_6"/>
<dbReference type="EMBL" id="FP236843">
    <property type="protein sequence ID" value="CAX60052.1"/>
    <property type="molecule type" value="Genomic_DNA"/>
</dbReference>
<keyword evidence="3" id="KW-1185">Reference proteome</keyword>
<dbReference type="Gene3D" id="2.180.10.10">
    <property type="entry name" value="RHS repeat-associated core"/>
    <property type="match status" value="1"/>
</dbReference>
<dbReference type="eggNOG" id="COG3209">
    <property type="taxonomic scope" value="Bacteria"/>
</dbReference>
<dbReference type="GeneID" id="90512513"/>